<dbReference type="GO" id="GO:0008010">
    <property type="term" value="F:structural constituent of chitin-based larval cuticle"/>
    <property type="evidence" value="ECO:0007669"/>
    <property type="project" value="TreeGrafter"/>
</dbReference>
<feature type="chain" id="PRO_5036485109" evidence="3">
    <location>
        <begin position="19"/>
        <end position="297"/>
    </location>
</feature>
<dbReference type="InterPro" id="IPR000618">
    <property type="entry name" value="Insect_cuticle"/>
</dbReference>
<keyword evidence="1" id="KW-0193">Cuticle</keyword>
<evidence type="ECO:0000256" key="2">
    <source>
        <dbReference type="SAM" id="MobiDB-lite"/>
    </source>
</evidence>
<protein>
    <submittedName>
        <fullName evidence="4">Cuticle protein 16.8</fullName>
    </submittedName>
</protein>
<evidence type="ECO:0000313" key="5">
    <source>
        <dbReference type="Proteomes" id="UP000887116"/>
    </source>
</evidence>
<reference evidence="4" key="1">
    <citation type="submission" date="2020-07" db="EMBL/GenBank/DDBJ databases">
        <title>Multicomponent nature underlies the extraordinary mechanical properties of spider dragline silk.</title>
        <authorList>
            <person name="Kono N."/>
            <person name="Nakamura H."/>
            <person name="Mori M."/>
            <person name="Yoshida Y."/>
            <person name="Ohtoshi R."/>
            <person name="Malay A.D."/>
            <person name="Moran D.A.P."/>
            <person name="Tomita M."/>
            <person name="Numata K."/>
            <person name="Arakawa K."/>
        </authorList>
    </citation>
    <scope>NUCLEOTIDE SEQUENCE</scope>
</reference>
<feature type="signal peptide" evidence="3">
    <location>
        <begin position="1"/>
        <end position="18"/>
    </location>
</feature>
<name>A0A8X6FZ28_TRICU</name>
<dbReference type="EMBL" id="BMAO01013716">
    <property type="protein sequence ID" value="GFQ90599.1"/>
    <property type="molecule type" value="Genomic_DNA"/>
</dbReference>
<dbReference type="AlphaFoldDB" id="A0A8X6FZ28"/>
<evidence type="ECO:0000256" key="3">
    <source>
        <dbReference type="SAM" id="SignalP"/>
    </source>
</evidence>
<organism evidence="4 5">
    <name type="scientific">Trichonephila clavata</name>
    <name type="common">Joro spider</name>
    <name type="synonym">Nephila clavata</name>
    <dbReference type="NCBI Taxonomy" id="2740835"/>
    <lineage>
        <taxon>Eukaryota</taxon>
        <taxon>Metazoa</taxon>
        <taxon>Ecdysozoa</taxon>
        <taxon>Arthropoda</taxon>
        <taxon>Chelicerata</taxon>
        <taxon>Arachnida</taxon>
        <taxon>Araneae</taxon>
        <taxon>Araneomorphae</taxon>
        <taxon>Entelegynae</taxon>
        <taxon>Araneoidea</taxon>
        <taxon>Nephilidae</taxon>
        <taxon>Trichonephila</taxon>
    </lineage>
</organism>
<evidence type="ECO:0000313" key="4">
    <source>
        <dbReference type="EMBL" id="GFQ90599.1"/>
    </source>
</evidence>
<dbReference type="InterPro" id="IPR050468">
    <property type="entry name" value="Cuticle_Struct_Prot"/>
</dbReference>
<dbReference type="Proteomes" id="UP000887116">
    <property type="component" value="Unassembled WGS sequence"/>
</dbReference>
<dbReference type="Pfam" id="PF00379">
    <property type="entry name" value="Chitin_bind_4"/>
    <property type="match status" value="1"/>
</dbReference>
<evidence type="ECO:0000256" key="1">
    <source>
        <dbReference type="PROSITE-ProRule" id="PRU00497"/>
    </source>
</evidence>
<accession>A0A8X6FZ28</accession>
<dbReference type="InterPro" id="IPR029070">
    <property type="entry name" value="Chitinase_insertion_sf"/>
</dbReference>
<comment type="caution">
    <text evidence="4">The sequence shown here is derived from an EMBL/GenBank/DDBJ whole genome shotgun (WGS) entry which is preliminary data.</text>
</comment>
<dbReference type="GO" id="GO:0062129">
    <property type="term" value="C:chitin-based extracellular matrix"/>
    <property type="evidence" value="ECO:0007669"/>
    <property type="project" value="TreeGrafter"/>
</dbReference>
<dbReference type="PANTHER" id="PTHR10380">
    <property type="entry name" value="CUTICLE PROTEIN"/>
    <property type="match status" value="1"/>
</dbReference>
<keyword evidence="5" id="KW-1185">Reference proteome</keyword>
<feature type="region of interest" description="Disordered" evidence="2">
    <location>
        <begin position="274"/>
        <end position="297"/>
    </location>
</feature>
<sequence length="297" mass="33248">MNEWDVVLSLLLITVVVSYPIPGVEDDDDIPVYTEKVSAAKPTTRVPRFESKKLTTAPKKVPENYQPAKEVSYSVPEQPILNPNVVLKTTKPVRPNVRPVRRTPDHPQNAIVEATYPRQKPALRVGYNAPKPSYAIAPALGVEYAPEVEANNYEEPRLAPAAPVHEERPQRLVKPSISEHRAAVGNAPHLRYEAPPQVVSPPRNGYNADHYENNPQPYIFGYEFKDENGATQNRKEEGDDYGNKRGSYGYTDEHGIYRQVDYIADSHGFRAIVKTNEPGTDNQNPADVEIHSEAAKH</sequence>
<feature type="compositionally biased region" description="Basic and acidic residues" evidence="2">
    <location>
        <begin position="288"/>
        <end position="297"/>
    </location>
</feature>
<proteinExistence type="predicted"/>
<dbReference type="Gene3D" id="3.10.50.10">
    <property type="match status" value="1"/>
</dbReference>
<dbReference type="PROSITE" id="PS51155">
    <property type="entry name" value="CHIT_BIND_RR_2"/>
    <property type="match status" value="1"/>
</dbReference>
<gene>
    <name evidence="4" type="primary">CU168_7</name>
    <name evidence="4" type="ORF">TNCT_284021</name>
</gene>
<dbReference type="OrthoDB" id="6435284at2759"/>
<keyword evidence="3" id="KW-0732">Signal</keyword>